<evidence type="ECO:0000259" key="2">
    <source>
        <dbReference type="PROSITE" id="PS50878"/>
    </source>
</evidence>
<dbReference type="InterPro" id="IPR000477">
    <property type="entry name" value="RT_dom"/>
</dbReference>
<dbReference type="CDD" id="cd00304">
    <property type="entry name" value="RT_like"/>
    <property type="match status" value="1"/>
</dbReference>
<dbReference type="InterPro" id="IPR058912">
    <property type="entry name" value="HTH_animal"/>
</dbReference>
<dbReference type="PROSITE" id="PS50164">
    <property type="entry name" value="GIY_YIG"/>
    <property type="match status" value="1"/>
</dbReference>
<dbReference type="Proteomes" id="UP001652625">
    <property type="component" value="Chromosome 11"/>
</dbReference>
<evidence type="ECO:0000313" key="4">
    <source>
        <dbReference type="RefSeq" id="XP_065665501.1"/>
    </source>
</evidence>
<dbReference type="Gene3D" id="3.40.1440.10">
    <property type="entry name" value="GIY-YIG endonuclease"/>
    <property type="match status" value="1"/>
</dbReference>
<dbReference type="Pfam" id="PF26215">
    <property type="entry name" value="HTH_animal"/>
    <property type="match status" value="1"/>
</dbReference>
<name>A0ABM4CU86_HYDVU</name>
<organism evidence="3 4">
    <name type="scientific">Hydra vulgaris</name>
    <name type="common">Hydra</name>
    <name type="synonym">Hydra attenuata</name>
    <dbReference type="NCBI Taxonomy" id="6087"/>
    <lineage>
        <taxon>Eukaryota</taxon>
        <taxon>Metazoa</taxon>
        <taxon>Cnidaria</taxon>
        <taxon>Hydrozoa</taxon>
        <taxon>Hydroidolina</taxon>
        <taxon>Anthoathecata</taxon>
        <taxon>Aplanulata</taxon>
        <taxon>Hydridae</taxon>
        <taxon>Hydra</taxon>
    </lineage>
</organism>
<proteinExistence type="predicted"/>
<dbReference type="RefSeq" id="XP_065665501.1">
    <property type="nucleotide sequence ID" value="XM_065809429.1"/>
</dbReference>
<feature type="domain" description="Reverse transcriptase" evidence="2">
    <location>
        <begin position="254"/>
        <end position="511"/>
    </location>
</feature>
<dbReference type="PROSITE" id="PS50878">
    <property type="entry name" value="RT_POL"/>
    <property type="match status" value="1"/>
</dbReference>
<dbReference type="InterPro" id="IPR035901">
    <property type="entry name" value="GIY-YIG_endonuc_sf"/>
</dbReference>
<dbReference type="GeneID" id="136086929"/>
<dbReference type="PANTHER" id="PTHR21301:SF10">
    <property type="entry name" value="REVERSE TRANSCRIPTASE DOMAIN-CONTAINING PROTEIN"/>
    <property type="match status" value="1"/>
</dbReference>
<dbReference type="PANTHER" id="PTHR21301">
    <property type="entry name" value="REVERSE TRANSCRIPTASE"/>
    <property type="match status" value="1"/>
</dbReference>
<dbReference type="Pfam" id="PF00078">
    <property type="entry name" value="RVT_1"/>
    <property type="match status" value="1"/>
</dbReference>
<feature type="domain" description="GIY-YIG" evidence="1">
    <location>
        <begin position="645"/>
        <end position="733"/>
    </location>
</feature>
<dbReference type="InterPro" id="IPR000305">
    <property type="entry name" value="GIY-YIG_endonuc"/>
</dbReference>
<evidence type="ECO:0000259" key="1">
    <source>
        <dbReference type="PROSITE" id="PS50164"/>
    </source>
</evidence>
<evidence type="ECO:0000313" key="3">
    <source>
        <dbReference type="Proteomes" id="UP001652625"/>
    </source>
</evidence>
<keyword evidence="3" id="KW-1185">Reference proteome</keyword>
<accession>A0ABM4CU86</accession>
<dbReference type="SUPFAM" id="SSF56672">
    <property type="entry name" value="DNA/RNA polymerases"/>
    <property type="match status" value="1"/>
</dbReference>
<gene>
    <name evidence="4" type="primary">LOC136086929</name>
</gene>
<sequence>MIIFNRDYNDIISIKKRLLKSALHKRINEKKLLDKELENLKSQVRKTCSALQWYLLTMVIKNYIKKKELSIIKTHEKKLCSLTKSAVLPFKHQNVIQNLSSYTLQDDELDLLNNGLGFALPPAFIKKTDVFAQFDCISQFLNNQLKNNDSKPQLKSELSHLANNYVYKYTPSENCLRKHKILKRLRNNENIVITRPDKGNGIIVLNKIDYINSLHNIISNKTKFKELKEDPTIKREISLQGYLRKLYKLKCFEKDIYTKIYPVGSQPARIYALPKMHKVSKDSSLPTFRPIISTIGTYNYNLAKHLSHLLSPYIPKQFCTLDSFSFVEELKQINVTNKFIVSYDVESLFTNIPLKETINIATDLFFKNKTNSKRFSKVQFKKLLQISTSGSHFLFGGKYYDQTDGVAMGSPLAPILANIFVGYHEQTWVNNCSFTAPFFYKRYVDDIIAIFNSEYEAQEFFKHLNKQHKNLKFTMEKEQDNQIAFLDVLIKKSYSFTTSVYHKKTYTGLLQNFFSFIPSCYKFGLVRCLIDRTFKINNSWFGFDKDIKNLSLVLQNNKFPQKIIDYEIKSYIDKKMNPSVSNIVNSLNIRYFKLPYIGMYSNYTKRKISKIVHKYCKDILIKLIFTTNKIQDCFCLKESLPKLLKSHVVYKFSCAGCNASYIGETSRHLATRINEHLKSDKQSHIFKHLNLSLNCKNLANCDSFEILDNAPNKHKLKIKEALHIMWESPSLNKQALHYTINLSI</sequence>
<reference evidence="4" key="1">
    <citation type="submission" date="2025-08" db="UniProtKB">
        <authorList>
            <consortium name="RefSeq"/>
        </authorList>
    </citation>
    <scope>IDENTIFICATION</scope>
</reference>
<protein>
    <submittedName>
        <fullName evidence="4">Uncharacterized protein LOC136086929</fullName>
    </submittedName>
</protein>
<dbReference type="InterPro" id="IPR043502">
    <property type="entry name" value="DNA/RNA_pol_sf"/>
</dbReference>